<dbReference type="STRING" id="1754190.A0A1Y2DRV1"/>
<dbReference type="OrthoDB" id="10266980at2759"/>
<feature type="transmembrane region" description="Helical" evidence="6">
    <location>
        <begin position="139"/>
        <end position="158"/>
    </location>
</feature>
<dbReference type="PANTHER" id="PTHR13439">
    <property type="entry name" value="CT120 PROTEIN"/>
    <property type="match status" value="1"/>
</dbReference>
<protein>
    <recommendedName>
        <fullName evidence="7">TLC domain-containing protein</fullName>
    </recommendedName>
</protein>
<evidence type="ECO:0000313" key="9">
    <source>
        <dbReference type="Proteomes" id="UP000193920"/>
    </source>
</evidence>
<dbReference type="InterPro" id="IPR006634">
    <property type="entry name" value="TLC-dom"/>
</dbReference>
<evidence type="ECO:0000259" key="7">
    <source>
        <dbReference type="Pfam" id="PF03798"/>
    </source>
</evidence>
<dbReference type="PANTHER" id="PTHR13439:SF0">
    <property type="entry name" value="TOPOISOMERASE I DAMAGE AFFECTED PROTEIN 4"/>
    <property type="match status" value="1"/>
</dbReference>
<dbReference type="Proteomes" id="UP000193920">
    <property type="component" value="Unassembled WGS sequence"/>
</dbReference>
<feature type="compositionally biased region" description="Basic residues" evidence="5">
    <location>
        <begin position="205"/>
        <end position="217"/>
    </location>
</feature>
<name>A0A1Y2DRV1_9FUNG</name>
<keyword evidence="9" id="KW-1185">Reference proteome</keyword>
<evidence type="ECO:0000256" key="4">
    <source>
        <dbReference type="ARBA" id="ARBA00023136"/>
    </source>
</evidence>
<dbReference type="GO" id="GO:0005783">
    <property type="term" value="C:endoplasmic reticulum"/>
    <property type="evidence" value="ECO:0007669"/>
    <property type="project" value="TreeGrafter"/>
</dbReference>
<evidence type="ECO:0000313" key="8">
    <source>
        <dbReference type="EMBL" id="ORY61993.1"/>
    </source>
</evidence>
<dbReference type="GO" id="GO:0016020">
    <property type="term" value="C:membrane"/>
    <property type="evidence" value="ECO:0007669"/>
    <property type="project" value="UniProtKB-SubCell"/>
</dbReference>
<feature type="transmembrane region" description="Helical" evidence="6">
    <location>
        <begin position="165"/>
        <end position="183"/>
    </location>
</feature>
<organism evidence="8 9">
    <name type="scientific">Neocallimastix californiae</name>
    <dbReference type="NCBI Taxonomy" id="1754190"/>
    <lineage>
        <taxon>Eukaryota</taxon>
        <taxon>Fungi</taxon>
        <taxon>Fungi incertae sedis</taxon>
        <taxon>Chytridiomycota</taxon>
        <taxon>Chytridiomycota incertae sedis</taxon>
        <taxon>Neocallimastigomycetes</taxon>
        <taxon>Neocallimastigales</taxon>
        <taxon>Neocallimastigaceae</taxon>
        <taxon>Neocallimastix</taxon>
    </lineage>
</organism>
<gene>
    <name evidence="8" type="ORF">LY90DRAFT_701065</name>
</gene>
<keyword evidence="4 6" id="KW-0472">Membrane</keyword>
<dbReference type="InterPro" id="IPR050846">
    <property type="entry name" value="TLCD"/>
</dbReference>
<feature type="transmembrane region" description="Helical" evidence="6">
    <location>
        <begin position="104"/>
        <end position="127"/>
    </location>
</feature>
<feature type="transmembrane region" description="Helical" evidence="6">
    <location>
        <begin position="36"/>
        <end position="58"/>
    </location>
</feature>
<evidence type="ECO:0000256" key="1">
    <source>
        <dbReference type="ARBA" id="ARBA00004141"/>
    </source>
</evidence>
<evidence type="ECO:0000256" key="3">
    <source>
        <dbReference type="ARBA" id="ARBA00022989"/>
    </source>
</evidence>
<accession>A0A1Y2DRV1</accession>
<dbReference type="Pfam" id="PF03798">
    <property type="entry name" value="TRAM_LAG1_CLN8"/>
    <property type="match status" value="1"/>
</dbReference>
<feature type="transmembrane region" description="Helical" evidence="6">
    <location>
        <begin position="74"/>
        <end position="92"/>
    </location>
</feature>
<reference evidence="8 9" key="1">
    <citation type="submission" date="2016-08" db="EMBL/GenBank/DDBJ databases">
        <title>A Parts List for Fungal Cellulosomes Revealed by Comparative Genomics.</title>
        <authorList>
            <consortium name="DOE Joint Genome Institute"/>
            <person name="Haitjema C.H."/>
            <person name="Gilmore S.P."/>
            <person name="Henske J.K."/>
            <person name="Solomon K.V."/>
            <person name="De Groot R."/>
            <person name="Kuo A."/>
            <person name="Mondo S.J."/>
            <person name="Salamov A.A."/>
            <person name="Labutti K."/>
            <person name="Zhao Z."/>
            <person name="Chiniquy J."/>
            <person name="Barry K."/>
            <person name="Brewer H.M."/>
            <person name="Purvine S.O."/>
            <person name="Wright A.T."/>
            <person name="Boxma B."/>
            <person name="Van Alen T."/>
            <person name="Hackstein J.H."/>
            <person name="Baker S.E."/>
            <person name="Grigoriev I.V."/>
            <person name="O'Malley M.A."/>
        </authorList>
    </citation>
    <scope>NUCLEOTIDE SEQUENCE [LARGE SCALE GENOMIC DNA]</scope>
    <source>
        <strain evidence="8 9">G1</strain>
    </source>
</reference>
<sequence length="217" mass="24948">MINWSSIQLTIDDHINILLDRLKKEDFLDADWNSRIVAFTHAIIISPFCVSLVCKYGFPWNKTENDYNEQEIDLYYKAISISLGYFLWDIFYSISDYKKGGIGFIIHGICAFIIYIFTFTIFLNIYWTLDKLELSGSALQMVVAVLLMITFFSVRVAFGTITLSRLLCMLLLLLLLLLLYKLVSVTKDSDTPSEPKKDIPIKPRQASKGKKSTKKTN</sequence>
<dbReference type="GO" id="GO:0055088">
    <property type="term" value="P:lipid homeostasis"/>
    <property type="evidence" value="ECO:0007669"/>
    <property type="project" value="TreeGrafter"/>
</dbReference>
<dbReference type="EMBL" id="MCOG01000058">
    <property type="protein sequence ID" value="ORY61993.1"/>
    <property type="molecule type" value="Genomic_DNA"/>
</dbReference>
<evidence type="ECO:0000256" key="2">
    <source>
        <dbReference type="ARBA" id="ARBA00022692"/>
    </source>
</evidence>
<feature type="region of interest" description="Disordered" evidence="5">
    <location>
        <begin position="187"/>
        <end position="217"/>
    </location>
</feature>
<dbReference type="AlphaFoldDB" id="A0A1Y2DRV1"/>
<evidence type="ECO:0000256" key="6">
    <source>
        <dbReference type="SAM" id="Phobius"/>
    </source>
</evidence>
<feature type="domain" description="TLC" evidence="7">
    <location>
        <begin position="31"/>
        <end position="118"/>
    </location>
</feature>
<comment type="subcellular location">
    <subcellularLocation>
        <location evidence="1">Membrane</location>
        <topology evidence="1">Multi-pass membrane protein</topology>
    </subcellularLocation>
</comment>
<comment type="caution">
    <text evidence="8">The sequence shown here is derived from an EMBL/GenBank/DDBJ whole genome shotgun (WGS) entry which is preliminary data.</text>
</comment>
<proteinExistence type="predicted"/>
<keyword evidence="2 6" id="KW-0812">Transmembrane</keyword>
<keyword evidence="3 6" id="KW-1133">Transmembrane helix</keyword>
<evidence type="ECO:0000256" key="5">
    <source>
        <dbReference type="SAM" id="MobiDB-lite"/>
    </source>
</evidence>
<feature type="compositionally biased region" description="Basic and acidic residues" evidence="5">
    <location>
        <begin position="187"/>
        <end position="201"/>
    </location>
</feature>